<dbReference type="CDD" id="cd13663">
    <property type="entry name" value="PBP2_PotD_PotF_like_2"/>
    <property type="match status" value="1"/>
</dbReference>
<dbReference type="PANTHER" id="PTHR30222">
    <property type="entry name" value="SPERMIDINE/PUTRESCINE-BINDING PERIPLASMIC PROTEIN"/>
    <property type="match status" value="1"/>
</dbReference>
<comment type="subcellular location">
    <subcellularLocation>
        <location evidence="1">Periplasm</location>
    </subcellularLocation>
</comment>
<dbReference type="PIRSF" id="PIRSF019574">
    <property type="entry name" value="Periplasmic_polyamine_BP"/>
    <property type="match status" value="1"/>
</dbReference>
<dbReference type="InterPro" id="IPR006059">
    <property type="entry name" value="SBP"/>
</dbReference>
<evidence type="ECO:0000256" key="3">
    <source>
        <dbReference type="ARBA" id="ARBA00022729"/>
    </source>
</evidence>
<dbReference type="PANTHER" id="PTHR30222:SF17">
    <property type="entry name" value="SPERMIDINE_PUTRESCINE-BINDING PERIPLASMIC PROTEIN"/>
    <property type="match status" value="1"/>
</dbReference>
<evidence type="ECO:0000256" key="2">
    <source>
        <dbReference type="ARBA" id="ARBA00022448"/>
    </source>
</evidence>
<keyword evidence="4" id="KW-0574">Periplasm</keyword>
<dbReference type="Proteomes" id="UP000051655">
    <property type="component" value="Unassembled WGS sequence"/>
</dbReference>
<dbReference type="STRING" id="1616.IV73_GL000616"/>
<dbReference type="Pfam" id="PF13416">
    <property type="entry name" value="SBP_bac_8"/>
    <property type="match status" value="1"/>
</dbReference>
<evidence type="ECO:0008006" key="8">
    <source>
        <dbReference type="Google" id="ProtNLM"/>
    </source>
</evidence>
<evidence type="ECO:0000256" key="5">
    <source>
        <dbReference type="PIRSR" id="PIRSR019574-1"/>
    </source>
</evidence>
<dbReference type="GO" id="GO:0015846">
    <property type="term" value="P:polyamine transport"/>
    <property type="evidence" value="ECO:0007669"/>
    <property type="project" value="InterPro"/>
</dbReference>
<dbReference type="GO" id="GO:0019808">
    <property type="term" value="F:polyamine binding"/>
    <property type="evidence" value="ECO:0007669"/>
    <property type="project" value="InterPro"/>
</dbReference>
<sequence length="360" mass="41041">MGVILAVVGLLFGVKVGLDWQSSQQKSAARMTKNQDQTLTIFNWGDYIDPTLIHEFEQKTGYHVDYETFDSNEAMFTKIEQGGTRYDLAIPSDYMIQKMRAANLLEPLDYHELKDLQEYDPELMNQPFDPGNRYSLPYFWGTLGIVYNDQDVAADELKTWNDLWNPKWNQSVMLYDSARDVMGVGLASNDDDINSTNMSELLAAKGRLDALMPNVKAIVGDEIKMYMVQNEAKIAVDFSGDAQQMLAQNSHLHYVLPQGRGNMWFDNMVIPKTVRNKKAAYAFINFLADPTHAAKNAEYTGYSTPNVGAKQLLPAVVKNNPDFYPSQQTLKKLTVYQDLGLDWTTTYNDLYLEFKMNNHR</sequence>
<dbReference type="PATRIC" id="fig|1616.3.peg.634"/>
<evidence type="ECO:0000256" key="4">
    <source>
        <dbReference type="ARBA" id="ARBA00022764"/>
    </source>
</evidence>
<dbReference type="SUPFAM" id="SSF53850">
    <property type="entry name" value="Periplasmic binding protein-like II"/>
    <property type="match status" value="1"/>
</dbReference>
<keyword evidence="3" id="KW-0732">Signal</keyword>
<dbReference type="AlphaFoldDB" id="A0A0R2JDM4"/>
<keyword evidence="7" id="KW-1185">Reference proteome</keyword>
<reference evidence="6 7" key="1">
    <citation type="journal article" date="2015" name="Genome Announc.">
        <title>Expanding the biotechnology potential of lactobacilli through comparative genomics of 213 strains and associated genera.</title>
        <authorList>
            <person name="Sun Z."/>
            <person name="Harris H.M."/>
            <person name="McCann A."/>
            <person name="Guo C."/>
            <person name="Argimon S."/>
            <person name="Zhang W."/>
            <person name="Yang X."/>
            <person name="Jeffery I.B."/>
            <person name="Cooney J.C."/>
            <person name="Kagawa T.F."/>
            <person name="Liu W."/>
            <person name="Song Y."/>
            <person name="Salvetti E."/>
            <person name="Wrobel A."/>
            <person name="Rasinkangas P."/>
            <person name="Parkhill J."/>
            <person name="Rea M.C."/>
            <person name="O'Sullivan O."/>
            <person name="Ritari J."/>
            <person name="Douillard F.P."/>
            <person name="Paul Ross R."/>
            <person name="Yang R."/>
            <person name="Briner A.E."/>
            <person name="Felis G.E."/>
            <person name="de Vos W.M."/>
            <person name="Barrangou R."/>
            <person name="Klaenhammer T.R."/>
            <person name="Caufield P.W."/>
            <person name="Cui Y."/>
            <person name="Zhang H."/>
            <person name="O'Toole P.W."/>
        </authorList>
    </citation>
    <scope>NUCLEOTIDE SEQUENCE [LARGE SCALE GENOMIC DNA]</scope>
    <source>
        <strain evidence="6 7">DSM 20593</strain>
    </source>
</reference>
<protein>
    <recommendedName>
        <fullName evidence="8">Spermidine putrescine-binding periplasmic protein</fullName>
    </recommendedName>
</protein>
<evidence type="ECO:0000256" key="1">
    <source>
        <dbReference type="ARBA" id="ARBA00004418"/>
    </source>
</evidence>
<dbReference type="GO" id="GO:0042597">
    <property type="term" value="C:periplasmic space"/>
    <property type="evidence" value="ECO:0007669"/>
    <property type="project" value="UniProtKB-SubCell"/>
</dbReference>
<dbReference type="InterPro" id="IPR001188">
    <property type="entry name" value="Sperm_putr-bd"/>
</dbReference>
<evidence type="ECO:0000313" key="6">
    <source>
        <dbReference type="EMBL" id="KRN75449.1"/>
    </source>
</evidence>
<name>A0A0R2JDM4_9LACO</name>
<gene>
    <name evidence="6" type="ORF">IV73_GL000616</name>
</gene>
<dbReference type="PRINTS" id="PR00909">
    <property type="entry name" value="SPERMDNBNDNG"/>
</dbReference>
<dbReference type="Gene3D" id="3.40.190.10">
    <property type="entry name" value="Periplasmic binding protein-like II"/>
    <property type="match status" value="2"/>
</dbReference>
<feature type="binding site" evidence="5">
    <location>
        <position position="94"/>
    </location>
    <ligand>
        <name>spermidine</name>
        <dbReference type="ChEBI" id="CHEBI:57834"/>
    </ligand>
</feature>
<proteinExistence type="predicted"/>
<dbReference type="EMBL" id="JQBP01000002">
    <property type="protein sequence ID" value="KRN75449.1"/>
    <property type="molecule type" value="Genomic_DNA"/>
</dbReference>
<comment type="caution">
    <text evidence="6">The sequence shown here is derived from an EMBL/GenBank/DDBJ whole genome shotgun (WGS) entry which is preliminary data.</text>
</comment>
<evidence type="ECO:0000313" key="7">
    <source>
        <dbReference type="Proteomes" id="UP000051655"/>
    </source>
</evidence>
<keyword evidence="2" id="KW-0813">Transport</keyword>
<accession>A0A0R2JDM4</accession>
<organism evidence="6 7">
    <name type="scientific">Weissella kandleri</name>
    <dbReference type="NCBI Taxonomy" id="1616"/>
    <lineage>
        <taxon>Bacteria</taxon>
        <taxon>Bacillati</taxon>
        <taxon>Bacillota</taxon>
        <taxon>Bacilli</taxon>
        <taxon>Lactobacillales</taxon>
        <taxon>Lactobacillaceae</taxon>
        <taxon>Weissella</taxon>
    </lineage>
</organism>